<accession>A0A329BNF7</accession>
<dbReference type="PANTHER" id="PTHR32309:SF13">
    <property type="entry name" value="FERRIC ENTEROBACTIN TRANSPORT PROTEIN FEPE"/>
    <property type="match status" value="1"/>
</dbReference>
<evidence type="ECO:0000256" key="1">
    <source>
        <dbReference type="SAM" id="Phobius"/>
    </source>
</evidence>
<dbReference type="EMBL" id="QLTK01000020">
    <property type="protein sequence ID" value="RAS23417.1"/>
    <property type="molecule type" value="Genomic_DNA"/>
</dbReference>
<keyword evidence="1" id="KW-0812">Transmembrane</keyword>
<dbReference type="Proteomes" id="UP000248918">
    <property type="component" value="Unassembled WGS sequence"/>
</dbReference>
<proteinExistence type="predicted"/>
<feature type="transmembrane region" description="Helical" evidence="1">
    <location>
        <begin position="30"/>
        <end position="55"/>
    </location>
</feature>
<dbReference type="RefSeq" id="WP_111933989.1">
    <property type="nucleotide sequence ID" value="NZ_CADFFP010000022.1"/>
</dbReference>
<keyword evidence="1" id="KW-0472">Membrane</keyword>
<organism evidence="2 3">
    <name type="scientific">Paraburkholderia bryophila</name>
    <dbReference type="NCBI Taxonomy" id="420952"/>
    <lineage>
        <taxon>Bacteria</taxon>
        <taxon>Pseudomonadati</taxon>
        <taxon>Pseudomonadota</taxon>
        <taxon>Betaproteobacteria</taxon>
        <taxon>Burkholderiales</taxon>
        <taxon>Burkholderiaceae</taxon>
        <taxon>Paraburkholderia</taxon>
    </lineage>
</organism>
<protein>
    <submittedName>
        <fullName evidence="2">Capsular polysaccharide transport system permease protein</fullName>
    </submittedName>
</protein>
<evidence type="ECO:0000313" key="2">
    <source>
        <dbReference type="EMBL" id="RAS23417.1"/>
    </source>
</evidence>
<dbReference type="GO" id="GO:0004713">
    <property type="term" value="F:protein tyrosine kinase activity"/>
    <property type="evidence" value="ECO:0007669"/>
    <property type="project" value="TreeGrafter"/>
</dbReference>
<dbReference type="OrthoDB" id="5497849at2"/>
<feature type="transmembrane region" description="Helical" evidence="1">
    <location>
        <begin position="357"/>
        <end position="379"/>
    </location>
</feature>
<dbReference type="PANTHER" id="PTHR32309">
    <property type="entry name" value="TYROSINE-PROTEIN KINASE"/>
    <property type="match status" value="1"/>
</dbReference>
<name>A0A329BNF7_9BURK</name>
<comment type="caution">
    <text evidence="2">The sequence shown here is derived from an EMBL/GenBank/DDBJ whole genome shotgun (WGS) entry which is preliminary data.</text>
</comment>
<dbReference type="InterPro" id="IPR050445">
    <property type="entry name" value="Bact_polysacc_biosynth/exp"/>
</dbReference>
<gene>
    <name evidence="2" type="ORF">BX591_12023</name>
</gene>
<dbReference type="AlphaFoldDB" id="A0A329BNF7"/>
<reference evidence="2 3" key="1">
    <citation type="submission" date="2018-06" db="EMBL/GenBank/DDBJ databases">
        <title>Genomic Encyclopedia of Type Strains, Phase III (KMG-III): the genomes of soil and plant-associated and newly described type strains.</title>
        <authorList>
            <person name="Whitman W."/>
        </authorList>
    </citation>
    <scope>NUCLEOTIDE SEQUENCE [LARGE SCALE GENOMIC DNA]</scope>
    <source>
        <strain evidence="2 3">LMG 23644</strain>
    </source>
</reference>
<sequence length="384" mass="42133">METVSSNNEALQPAGKKKGLVERIKGVNRIFALTVVAPTAIAIVYFGLIASDIYVSESRFVVRSAQRQGQTSVVGALLQGTGFSRAQDDTYPVIDYIQSRDALKELNHGDYIANAYGNHGDVLSHFSRKLDDSFEALWKYYGKHIVSVDFDSTSAITTLQIRSYTATDAAKINETLLEMSERLVNRMNERAATDTVEFAQHQVDAAASKAKDAAAALATYRDSYTVFDPEKQSALQLQQVTTLQTQMFSAQTQLLQLQSIAPQNPQIPVLKTSIDTLKKQIETATGGVTGGKNSLSNKAAAYARLQLDSQFADKQLASTMAALENARADAQRKQLYLERLVQPNTPDVAIEPKRLKAIFEVFALGMIAWGVLSLLLAGVREHHD</sequence>
<keyword evidence="1" id="KW-1133">Transmembrane helix</keyword>
<dbReference type="GO" id="GO:0005886">
    <property type="term" value="C:plasma membrane"/>
    <property type="evidence" value="ECO:0007669"/>
    <property type="project" value="TreeGrafter"/>
</dbReference>
<evidence type="ECO:0000313" key="3">
    <source>
        <dbReference type="Proteomes" id="UP000248918"/>
    </source>
</evidence>